<dbReference type="EMBL" id="CM004473">
    <property type="protein sequence ID" value="OCT82989.1"/>
    <property type="molecule type" value="Genomic_DNA"/>
</dbReference>
<evidence type="ECO:0000256" key="1">
    <source>
        <dbReference type="SAM" id="SignalP"/>
    </source>
</evidence>
<proteinExistence type="predicted"/>
<organism evidence="2 3">
    <name type="scientific">Xenopus laevis</name>
    <name type="common">African clawed frog</name>
    <dbReference type="NCBI Taxonomy" id="8355"/>
    <lineage>
        <taxon>Eukaryota</taxon>
        <taxon>Metazoa</taxon>
        <taxon>Chordata</taxon>
        <taxon>Craniata</taxon>
        <taxon>Vertebrata</taxon>
        <taxon>Euteleostomi</taxon>
        <taxon>Amphibia</taxon>
        <taxon>Batrachia</taxon>
        <taxon>Anura</taxon>
        <taxon>Pipoidea</taxon>
        <taxon>Pipidae</taxon>
        <taxon>Xenopodinae</taxon>
        <taxon>Xenopus</taxon>
        <taxon>Xenopus</taxon>
    </lineage>
</organism>
<feature type="signal peptide" evidence="1">
    <location>
        <begin position="1"/>
        <end position="23"/>
    </location>
</feature>
<gene>
    <name evidence="2" type="ORF">XELAEV_18025525mg</name>
</gene>
<protein>
    <submittedName>
        <fullName evidence="2">Uncharacterized protein</fullName>
    </submittedName>
</protein>
<sequence>MIYWFSFFFITAWASFTCCMVSAVTTLNTYTKTLLEFRRNQKAFEQNLKEHSCFLNHKQMSYVEKPINSLSESADFYSELQKKVLLRDHSIDLEDVEESLEDEHC</sequence>
<dbReference type="AlphaFoldDB" id="A0A974CZP7"/>
<dbReference type="Proteomes" id="UP000694892">
    <property type="component" value="Chromosome 4S"/>
</dbReference>
<keyword evidence="1" id="KW-0732">Signal</keyword>
<reference evidence="3" key="1">
    <citation type="journal article" date="2016" name="Nature">
        <title>Genome evolution in the allotetraploid frog Xenopus laevis.</title>
        <authorList>
            <person name="Session A.M."/>
            <person name="Uno Y."/>
            <person name="Kwon T."/>
            <person name="Chapman J.A."/>
            <person name="Toyoda A."/>
            <person name="Takahashi S."/>
            <person name="Fukui A."/>
            <person name="Hikosaka A."/>
            <person name="Suzuki A."/>
            <person name="Kondo M."/>
            <person name="van Heeringen S.J."/>
            <person name="Quigley I."/>
            <person name="Heinz S."/>
            <person name="Ogino H."/>
            <person name="Ochi H."/>
            <person name="Hellsten U."/>
            <person name="Lyons J.B."/>
            <person name="Simakov O."/>
            <person name="Putnam N."/>
            <person name="Stites J."/>
            <person name="Kuroki Y."/>
            <person name="Tanaka T."/>
            <person name="Michiue T."/>
            <person name="Watanabe M."/>
            <person name="Bogdanovic O."/>
            <person name="Lister R."/>
            <person name="Georgiou G."/>
            <person name="Paranjpe S.S."/>
            <person name="van Kruijsbergen I."/>
            <person name="Shu S."/>
            <person name="Carlson J."/>
            <person name="Kinoshita T."/>
            <person name="Ohta Y."/>
            <person name="Mawaribuchi S."/>
            <person name="Jenkins J."/>
            <person name="Grimwood J."/>
            <person name="Schmutz J."/>
            <person name="Mitros T."/>
            <person name="Mozaffari S.V."/>
            <person name="Suzuki Y."/>
            <person name="Haramoto Y."/>
            <person name="Yamamoto T.S."/>
            <person name="Takagi C."/>
            <person name="Heald R."/>
            <person name="Miller K."/>
            <person name="Haudenschild C."/>
            <person name="Kitzman J."/>
            <person name="Nakayama T."/>
            <person name="Izutsu Y."/>
            <person name="Robert J."/>
            <person name="Fortriede J."/>
            <person name="Burns K."/>
            <person name="Lotay V."/>
            <person name="Karimi K."/>
            <person name="Yasuoka Y."/>
            <person name="Dichmann D.S."/>
            <person name="Flajnik M.F."/>
            <person name="Houston D.W."/>
            <person name="Shendure J."/>
            <person name="DuPasquier L."/>
            <person name="Vize P.D."/>
            <person name="Zorn A.M."/>
            <person name="Ito M."/>
            <person name="Marcotte E.M."/>
            <person name="Wallingford J.B."/>
            <person name="Ito Y."/>
            <person name="Asashima M."/>
            <person name="Ueno N."/>
            <person name="Matsuda Y."/>
            <person name="Veenstra G.J."/>
            <person name="Fujiyama A."/>
            <person name="Harland R.M."/>
            <person name="Taira M."/>
            <person name="Rokhsar D.S."/>
        </authorList>
    </citation>
    <scope>NUCLEOTIDE SEQUENCE [LARGE SCALE GENOMIC DNA]</scope>
    <source>
        <strain evidence="3">J</strain>
    </source>
</reference>
<accession>A0A974CZP7</accession>
<evidence type="ECO:0000313" key="3">
    <source>
        <dbReference type="Proteomes" id="UP000694892"/>
    </source>
</evidence>
<name>A0A974CZP7_XENLA</name>
<feature type="chain" id="PRO_5038067323" evidence="1">
    <location>
        <begin position="24"/>
        <end position="105"/>
    </location>
</feature>
<evidence type="ECO:0000313" key="2">
    <source>
        <dbReference type="EMBL" id="OCT82989.1"/>
    </source>
</evidence>